<comment type="caution">
    <text evidence="2">The sequence shown here is derived from an EMBL/GenBank/DDBJ whole genome shotgun (WGS) entry which is preliminary data.</text>
</comment>
<evidence type="ECO:0000313" key="3">
    <source>
        <dbReference type="Proteomes" id="UP000034231"/>
    </source>
</evidence>
<protein>
    <recommendedName>
        <fullName evidence="4">Integral membrane protein</fullName>
    </recommendedName>
</protein>
<dbReference type="Proteomes" id="UP000034231">
    <property type="component" value="Unassembled WGS sequence"/>
</dbReference>
<evidence type="ECO:0000256" key="1">
    <source>
        <dbReference type="SAM" id="Phobius"/>
    </source>
</evidence>
<evidence type="ECO:0008006" key="4">
    <source>
        <dbReference type="Google" id="ProtNLM"/>
    </source>
</evidence>
<name>A0A0G0HZX2_9BACT</name>
<keyword evidence="1" id="KW-0472">Membrane</keyword>
<organism evidence="2 3">
    <name type="scientific">Candidatus Shapirobacteria bacterium GW2011_GWE1_38_10</name>
    <dbReference type="NCBI Taxonomy" id="1618488"/>
    <lineage>
        <taxon>Bacteria</taxon>
        <taxon>Candidatus Shapironibacteriota</taxon>
    </lineage>
</organism>
<feature type="transmembrane region" description="Helical" evidence="1">
    <location>
        <begin position="72"/>
        <end position="92"/>
    </location>
</feature>
<gene>
    <name evidence="2" type="ORF">US68_C0027G0003</name>
</gene>
<dbReference type="AlphaFoldDB" id="A0A0G0HZX2"/>
<evidence type="ECO:0000313" key="2">
    <source>
        <dbReference type="EMBL" id="KKQ48613.1"/>
    </source>
</evidence>
<dbReference type="InterPro" id="IPR043993">
    <property type="entry name" value="T4SS_pilin"/>
</dbReference>
<accession>A0A0G0HZX2</accession>
<reference evidence="2 3" key="1">
    <citation type="journal article" date="2015" name="Nature">
        <title>rRNA introns, odd ribosomes, and small enigmatic genomes across a large radiation of phyla.</title>
        <authorList>
            <person name="Brown C.T."/>
            <person name="Hug L.A."/>
            <person name="Thomas B.C."/>
            <person name="Sharon I."/>
            <person name="Castelle C.J."/>
            <person name="Singh A."/>
            <person name="Wilkins M.J."/>
            <person name="Williams K.H."/>
            <person name="Banfield J.F."/>
        </authorList>
    </citation>
    <scope>NUCLEOTIDE SEQUENCE [LARGE SCALE GENOMIC DNA]</scope>
</reference>
<proteinExistence type="predicted"/>
<dbReference type="EMBL" id="LBTX01000027">
    <property type="protein sequence ID" value="KKQ48613.1"/>
    <property type="molecule type" value="Genomic_DNA"/>
</dbReference>
<feature type="transmembrane region" description="Helical" evidence="1">
    <location>
        <begin position="31"/>
        <end position="51"/>
    </location>
</feature>
<sequence length="108" mass="11833">MKNLLSQVINIGAPEQFQNLENIDFNGLVEIAIAFVIIVAALAFFFILILGGIRWITSGGDKGKVESARSQITAGLIGLVVVFSAWAILNIIENFFHVNLRSFNVDLI</sequence>
<keyword evidence="1" id="KW-0812">Transmembrane</keyword>
<dbReference type="Pfam" id="PF18895">
    <property type="entry name" value="T4SS_pilin"/>
    <property type="match status" value="1"/>
</dbReference>
<keyword evidence="1" id="KW-1133">Transmembrane helix</keyword>